<dbReference type="EMBL" id="JAAGOH010000021">
    <property type="protein sequence ID" value="NDY92748.1"/>
    <property type="molecule type" value="Genomic_DNA"/>
</dbReference>
<dbReference type="GO" id="GO:0006974">
    <property type="term" value="P:DNA damage response"/>
    <property type="evidence" value="ECO:0007669"/>
    <property type="project" value="TreeGrafter"/>
</dbReference>
<evidence type="ECO:0000256" key="1">
    <source>
        <dbReference type="SAM" id="MobiDB-lite"/>
    </source>
</evidence>
<dbReference type="PANTHER" id="PTHR37290">
    <property type="entry name" value="INNER MEMBRANE PROTEIN YIAA-RELATED"/>
    <property type="match status" value="1"/>
</dbReference>
<protein>
    <recommendedName>
        <fullName evidence="3">YiaAB two helix domain-containing protein</fullName>
    </recommendedName>
</protein>
<feature type="transmembrane region" description="Helical" evidence="2">
    <location>
        <begin position="75"/>
        <end position="96"/>
    </location>
</feature>
<dbReference type="PANTHER" id="PTHR37290:SF1">
    <property type="entry name" value="INNER MEMBRANE PROTEIN YIAA"/>
    <property type="match status" value="1"/>
</dbReference>
<keyword evidence="2" id="KW-0812">Transmembrane</keyword>
<keyword evidence="2" id="KW-0472">Membrane</keyword>
<dbReference type="PROSITE" id="PS51257">
    <property type="entry name" value="PROKAR_LIPOPROTEIN"/>
    <property type="match status" value="1"/>
</dbReference>
<dbReference type="Pfam" id="PF05360">
    <property type="entry name" value="YiaAB"/>
    <property type="match status" value="2"/>
</dbReference>
<feature type="compositionally biased region" description="Basic and acidic residues" evidence="1">
    <location>
        <begin position="144"/>
        <end position="164"/>
    </location>
</feature>
<feature type="transmembrane region" description="Helical" evidence="2">
    <location>
        <begin position="108"/>
        <end position="127"/>
    </location>
</feature>
<accession>A0A7C9PIL4</accession>
<evidence type="ECO:0000313" key="4">
    <source>
        <dbReference type="EMBL" id="NDY92748.1"/>
    </source>
</evidence>
<reference evidence="4 5" key="1">
    <citation type="submission" date="2020-02" db="EMBL/GenBank/DDBJ databases">
        <title>Ideonella bacterium strain TBM-1.</title>
        <authorList>
            <person name="Chen W.-M."/>
        </authorList>
    </citation>
    <scope>NUCLEOTIDE SEQUENCE [LARGE SCALE GENOMIC DNA]</scope>
    <source>
        <strain evidence="4 5">TBM-1</strain>
    </source>
</reference>
<feature type="region of interest" description="Disordered" evidence="1">
    <location>
        <begin position="137"/>
        <end position="164"/>
    </location>
</feature>
<name>A0A7C9PIL4_9BURK</name>
<evidence type="ECO:0000259" key="3">
    <source>
        <dbReference type="Pfam" id="PF05360"/>
    </source>
</evidence>
<evidence type="ECO:0000256" key="2">
    <source>
        <dbReference type="SAM" id="Phobius"/>
    </source>
</evidence>
<feature type="domain" description="YiaAB two helix" evidence="3">
    <location>
        <begin position="77"/>
        <end position="129"/>
    </location>
</feature>
<feature type="transmembrane region" description="Helical" evidence="2">
    <location>
        <begin position="12"/>
        <end position="33"/>
    </location>
</feature>
<evidence type="ECO:0000313" key="5">
    <source>
        <dbReference type="Proteomes" id="UP000484255"/>
    </source>
</evidence>
<organism evidence="4 5">
    <name type="scientific">Ideonella livida</name>
    <dbReference type="NCBI Taxonomy" id="2707176"/>
    <lineage>
        <taxon>Bacteria</taxon>
        <taxon>Pseudomonadati</taxon>
        <taxon>Pseudomonadota</taxon>
        <taxon>Betaproteobacteria</taxon>
        <taxon>Burkholderiales</taxon>
        <taxon>Sphaerotilaceae</taxon>
        <taxon>Ideonella</taxon>
    </lineage>
</organism>
<dbReference type="Proteomes" id="UP000484255">
    <property type="component" value="Unassembled WGS sequence"/>
</dbReference>
<comment type="caution">
    <text evidence="4">The sequence shown here is derived from an EMBL/GenBank/DDBJ whole genome shotgun (WGS) entry which is preliminary data.</text>
</comment>
<dbReference type="InterPro" id="IPR008024">
    <property type="entry name" value="YiaAB"/>
</dbReference>
<keyword evidence="5" id="KW-1185">Reference proteome</keyword>
<feature type="transmembrane region" description="Helical" evidence="2">
    <location>
        <begin position="45"/>
        <end position="63"/>
    </location>
</feature>
<gene>
    <name evidence="4" type="ORF">G3A44_16270</name>
</gene>
<dbReference type="InterPro" id="IPR038972">
    <property type="entry name" value="YiaA-like"/>
</dbReference>
<dbReference type="GO" id="GO:0005886">
    <property type="term" value="C:plasma membrane"/>
    <property type="evidence" value="ECO:0007669"/>
    <property type="project" value="TreeGrafter"/>
</dbReference>
<sequence>MSTRYVMQRDTGAWRLQVWAAFILSILACVVGTWDLPGQQLDRAFVALGMFFSLFACLALAKTQRDNRDNQVDTQGWVITVWAGFAAAMVLTAWGLWRMNIDTWHKNYMVVSWLFMVSTTFTVAKTARDRHEADLMARAAQQAREQRQASELRPDARPEPRQAA</sequence>
<proteinExistence type="predicted"/>
<feature type="domain" description="YiaAB two helix" evidence="3">
    <location>
        <begin position="14"/>
        <end position="66"/>
    </location>
</feature>
<dbReference type="RefSeq" id="WP_163458798.1">
    <property type="nucleotide sequence ID" value="NZ_JAAGOH010000021.1"/>
</dbReference>
<keyword evidence="2" id="KW-1133">Transmembrane helix</keyword>
<dbReference type="AlphaFoldDB" id="A0A7C9PIL4"/>